<comment type="catalytic activity">
    <reaction evidence="3">
        <text>an (S)-2-haloacid + H2O = a (2R)-2-hydroxycarboxylate + a halide anion + H(+)</text>
        <dbReference type="Rhea" id="RHEA:11192"/>
        <dbReference type="ChEBI" id="CHEBI:15377"/>
        <dbReference type="ChEBI" id="CHEBI:15378"/>
        <dbReference type="ChEBI" id="CHEBI:16042"/>
        <dbReference type="ChEBI" id="CHEBI:58314"/>
        <dbReference type="ChEBI" id="CHEBI:137405"/>
        <dbReference type="EC" id="3.8.1.2"/>
    </reaction>
</comment>
<dbReference type="Gene3D" id="3.40.50.1000">
    <property type="entry name" value="HAD superfamily/HAD-like"/>
    <property type="match status" value="1"/>
</dbReference>
<dbReference type="InterPro" id="IPR023198">
    <property type="entry name" value="PGP-like_dom2"/>
</dbReference>
<dbReference type="Gene3D" id="1.10.150.240">
    <property type="entry name" value="Putative phosphatase, domain 2"/>
    <property type="match status" value="1"/>
</dbReference>
<comment type="function">
    <text evidence="3">Catalyzes the hydrolytic dehalogenation of small (S)-2-haloalkanoic acids to yield the corresponding (R)-2-hydroxyalkanoic acids.</text>
</comment>
<dbReference type="CDD" id="cd02588">
    <property type="entry name" value="HAD_L2-DEX"/>
    <property type="match status" value="1"/>
</dbReference>
<accession>A0ABV3L249</accession>
<keyword evidence="6" id="KW-1185">Reference proteome</keyword>
<evidence type="ECO:0000313" key="6">
    <source>
        <dbReference type="Proteomes" id="UP001553161"/>
    </source>
</evidence>
<dbReference type="Proteomes" id="UP001553161">
    <property type="component" value="Unassembled WGS sequence"/>
</dbReference>
<dbReference type="EMBL" id="JBFBVU010000002">
    <property type="protein sequence ID" value="MEV8465627.1"/>
    <property type="molecule type" value="Genomic_DNA"/>
</dbReference>
<dbReference type="SUPFAM" id="SSF53474">
    <property type="entry name" value="alpha/beta-Hydrolases"/>
    <property type="match status" value="1"/>
</dbReference>
<dbReference type="NCBIfam" id="TIGR01493">
    <property type="entry name" value="HAD-SF-IA-v2"/>
    <property type="match status" value="1"/>
</dbReference>
<dbReference type="InterPro" id="IPR006439">
    <property type="entry name" value="HAD-SF_hydro_IA"/>
</dbReference>
<dbReference type="NCBIfam" id="TIGR01428">
    <property type="entry name" value="HAD_type_II"/>
    <property type="match status" value="1"/>
</dbReference>
<dbReference type="InterPro" id="IPR006328">
    <property type="entry name" value="2-HAD"/>
</dbReference>
<dbReference type="EC" id="3.8.1.2" evidence="3"/>
<dbReference type="SFLD" id="SFLDF00045">
    <property type="entry name" value="2-haloacid_dehalogenase"/>
    <property type="match status" value="1"/>
</dbReference>
<evidence type="ECO:0000256" key="1">
    <source>
        <dbReference type="ARBA" id="ARBA00008106"/>
    </source>
</evidence>
<reference evidence="5 6" key="1">
    <citation type="submission" date="2024-07" db="EMBL/GenBank/DDBJ databases">
        <authorList>
            <person name="Kang M."/>
        </authorList>
    </citation>
    <scope>NUCLEOTIDE SEQUENCE [LARGE SCALE GENOMIC DNA]</scope>
    <source>
        <strain evidence="5 6">DFM31</strain>
    </source>
</reference>
<protein>
    <recommendedName>
        <fullName evidence="3">(S)-2-haloacid dehalogenase</fullName>
        <ecNumber evidence="3">3.8.1.2</ecNumber>
    </recommendedName>
    <alternativeName>
        <fullName evidence="3">2-haloalkanoic acid dehalogenase</fullName>
    </alternativeName>
    <alternativeName>
        <fullName evidence="3">Halocarboxylic acid halidohydrolase</fullName>
    </alternativeName>
    <alternativeName>
        <fullName evidence="3">L-2-haloacid dehalogenase</fullName>
    </alternativeName>
</protein>
<name>A0ABV3L249_9RHOB</name>
<dbReference type="PANTHER" id="PTHR43316:SF3">
    <property type="entry name" value="HALOACID DEHALOGENASE, TYPE II (AFU_ORTHOLOGUE AFUA_2G07750)-RELATED"/>
    <property type="match status" value="1"/>
</dbReference>
<organism evidence="5 6">
    <name type="scientific">Meridianimarinicoccus marinus</name>
    <dbReference type="NCBI Taxonomy" id="3231483"/>
    <lineage>
        <taxon>Bacteria</taxon>
        <taxon>Pseudomonadati</taxon>
        <taxon>Pseudomonadota</taxon>
        <taxon>Alphaproteobacteria</taxon>
        <taxon>Rhodobacterales</taxon>
        <taxon>Paracoccaceae</taxon>
        <taxon>Meridianimarinicoccus</taxon>
    </lineage>
</organism>
<evidence type="ECO:0000313" key="5">
    <source>
        <dbReference type="EMBL" id="MEV8465627.1"/>
    </source>
</evidence>
<dbReference type="SFLD" id="SFLDG01129">
    <property type="entry name" value="C1.5:_HAD__Beta-PGM__Phosphata"/>
    <property type="match status" value="1"/>
</dbReference>
<dbReference type="SFLD" id="SFLDS00003">
    <property type="entry name" value="Haloacid_Dehalogenase"/>
    <property type="match status" value="1"/>
</dbReference>
<sequence length="515" mass="57095">MPITTVVFDAYGTLFDVTAAARTAAQSPEFPQLAEVWQALARDWRAKQLEYSWLRAVTGNHTPFWEVTQDGLDWAMEANGLQGEELRARLLALYWELDAYPEVPDLLQRLKAEGLTTAILSNGSPEMLEGAVSSASLEGLLDGVLSVESCGVFKPDAAVYDLVRDQLGKRADEVLFVSSNGWDVCSAAAYGFQTLWVNRMGQPLDRLPEPPAAIEPDLSRIPDLLASGRFTRPDLHPEPQYFTASDGLRLAYRDEGEGPALLCLCGLTRNIADFDFVARDFSDRARIIRLDTRGRGQSDHDPTYLNYNLGREGLDALDLLDHLGLDKAAILGTSRGGLIALTLAVTHKDRLTGVCLNDIGPEIDPEGLAFIFGYLGIQPAFQTYDEAADALVKTTAARFPGVPRGRWRLHAERIWTETDDGLRIRYDAKLRDAVIEQSATGDVQDLWPFFDAFADLPLALIRGQHSDILPAKTAAEMRRRRPDMIHAEVPRRGHVPFLDEPEARRALSQFIDSLP</sequence>
<keyword evidence="2 3" id="KW-0378">Hydrolase</keyword>
<dbReference type="PRINTS" id="PR00413">
    <property type="entry name" value="HADHALOGNASE"/>
</dbReference>
<dbReference type="PANTHER" id="PTHR43316">
    <property type="entry name" value="HYDROLASE, HALOACID DELAHOGENASE-RELATED"/>
    <property type="match status" value="1"/>
</dbReference>
<proteinExistence type="inferred from homology"/>
<dbReference type="InterPro" id="IPR000073">
    <property type="entry name" value="AB_hydrolase_1"/>
</dbReference>
<dbReference type="Gene3D" id="3.40.50.1820">
    <property type="entry name" value="alpha/beta hydrolase"/>
    <property type="match status" value="1"/>
</dbReference>
<dbReference type="InterPro" id="IPR029058">
    <property type="entry name" value="AB_hydrolase_fold"/>
</dbReference>
<dbReference type="InterPro" id="IPR036412">
    <property type="entry name" value="HAD-like_sf"/>
</dbReference>
<evidence type="ECO:0000259" key="4">
    <source>
        <dbReference type="Pfam" id="PF00561"/>
    </source>
</evidence>
<dbReference type="Pfam" id="PF00561">
    <property type="entry name" value="Abhydrolase_1"/>
    <property type="match status" value="1"/>
</dbReference>
<dbReference type="SUPFAM" id="SSF56784">
    <property type="entry name" value="HAD-like"/>
    <property type="match status" value="1"/>
</dbReference>
<comment type="similarity">
    <text evidence="1 3">Belongs to the HAD-like hydrolase superfamily. S-2-haloalkanoic acid dehalogenase family.</text>
</comment>
<dbReference type="SFLD" id="SFLDG01135">
    <property type="entry name" value="C1.5.6:_HAD__Beta-PGM__Phospha"/>
    <property type="match status" value="1"/>
</dbReference>
<comment type="caution">
    <text evidence="5">The sequence shown here is derived from an EMBL/GenBank/DDBJ whole genome shotgun (WGS) entry which is preliminary data.</text>
</comment>
<dbReference type="InterPro" id="IPR023214">
    <property type="entry name" value="HAD_sf"/>
</dbReference>
<dbReference type="RefSeq" id="WP_366191219.1">
    <property type="nucleotide sequence ID" value="NZ_JBFBVU010000002.1"/>
</dbReference>
<evidence type="ECO:0000256" key="3">
    <source>
        <dbReference type="RuleBase" id="RU368077"/>
    </source>
</evidence>
<feature type="domain" description="AB hydrolase-1" evidence="4">
    <location>
        <begin position="259"/>
        <end position="501"/>
    </location>
</feature>
<evidence type="ECO:0000256" key="2">
    <source>
        <dbReference type="ARBA" id="ARBA00022801"/>
    </source>
</evidence>
<dbReference type="InterPro" id="IPR051540">
    <property type="entry name" value="S-2-haloacid_dehalogenase"/>
</dbReference>
<dbReference type="Pfam" id="PF00702">
    <property type="entry name" value="Hydrolase"/>
    <property type="match status" value="1"/>
</dbReference>
<gene>
    <name evidence="5" type="ORF">AB0T83_02380</name>
</gene>